<keyword evidence="1" id="KW-1133">Transmembrane helix</keyword>
<dbReference type="OMA" id="FCPAIFG"/>
<evidence type="ECO:0000313" key="3">
    <source>
        <dbReference type="Proteomes" id="UP000007015"/>
    </source>
</evidence>
<feature type="transmembrane region" description="Helical" evidence="1">
    <location>
        <begin position="402"/>
        <end position="427"/>
    </location>
</feature>
<reference evidence="2 3" key="1">
    <citation type="journal article" date="2005" name="PLoS Biol.">
        <title>The genomes of Oryza sativa: a history of duplications.</title>
        <authorList>
            <person name="Yu J."/>
            <person name="Wang J."/>
            <person name="Lin W."/>
            <person name="Li S."/>
            <person name="Li H."/>
            <person name="Zhou J."/>
            <person name="Ni P."/>
            <person name="Dong W."/>
            <person name="Hu S."/>
            <person name="Zeng C."/>
            <person name="Zhang J."/>
            <person name="Zhang Y."/>
            <person name="Li R."/>
            <person name="Xu Z."/>
            <person name="Li S."/>
            <person name="Li X."/>
            <person name="Zheng H."/>
            <person name="Cong L."/>
            <person name="Lin L."/>
            <person name="Yin J."/>
            <person name="Geng J."/>
            <person name="Li G."/>
            <person name="Shi J."/>
            <person name="Liu J."/>
            <person name="Lv H."/>
            <person name="Li J."/>
            <person name="Wang J."/>
            <person name="Deng Y."/>
            <person name="Ran L."/>
            <person name="Shi X."/>
            <person name="Wang X."/>
            <person name="Wu Q."/>
            <person name="Li C."/>
            <person name="Ren X."/>
            <person name="Wang J."/>
            <person name="Wang X."/>
            <person name="Li D."/>
            <person name="Liu D."/>
            <person name="Zhang X."/>
            <person name="Ji Z."/>
            <person name="Zhao W."/>
            <person name="Sun Y."/>
            <person name="Zhang Z."/>
            <person name="Bao J."/>
            <person name="Han Y."/>
            <person name="Dong L."/>
            <person name="Ji J."/>
            <person name="Chen P."/>
            <person name="Wu S."/>
            <person name="Liu J."/>
            <person name="Xiao Y."/>
            <person name="Bu D."/>
            <person name="Tan J."/>
            <person name="Yang L."/>
            <person name="Ye C."/>
            <person name="Zhang J."/>
            <person name="Xu J."/>
            <person name="Zhou Y."/>
            <person name="Yu Y."/>
            <person name="Zhang B."/>
            <person name="Zhuang S."/>
            <person name="Wei H."/>
            <person name="Liu B."/>
            <person name="Lei M."/>
            <person name="Yu H."/>
            <person name="Li Y."/>
            <person name="Xu H."/>
            <person name="Wei S."/>
            <person name="He X."/>
            <person name="Fang L."/>
            <person name="Zhang Z."/>
            <person name="Zhang Y."/>
            <person name="Huang X."/>
            <person name="Su Z."/>
            <person name="Tong W."/>
            <person name="Li J."/>
            <person name="Tong Z."/>
            <person name="Li S."/>
            <person name="Ye J."/>
            <person name="Wang L."/>
            <person name="Fang L."/>
            <person name="Lei T."/>
            <person name="Chen C."/>
            <person name="Chen H."/>
            <person name="Xu Z."/>
            <person name="Li H."/>
            <person name="Huang H."/>
            <person name="Zhang F."/>
            <person name="Xu H."/>
            <person name="Li N."/>
            <person name="Zhao C."/>
            <person name="Li S."/>
            <person name="Dong L."/>
            <person name="Huang Y."/>
            <person name="Li L."/>
            <person name="Xi Y."/>
            <person name="Qi Q."/>
            <person name="Li W."/>
            <person name="Zhang B."/>
            <person name="Hu W."/>
            <person name="Zhang Y."/>
            <person name="Tian X."/>
            <person name="Jiao Y."/>
            <person name="Liang X."/>
            <person name="Jin J."/>
            <person name="Gao L."/>
            <person name="Zheng W."/>
            <person name="Hao B."/>
            <person name="Liu S."/>
            <person name="Wang W."/>
            <person name="Yuan L."/>
            <person name="Cao M."/>
            <person name="McDermott J."/>
            <person name="Samudrala R."/>
            <person name="Wang J."/>
            <person name="Wong G.K."/>
            <person name="Yang H."/>
        </authorList>
    </citation>
    <scope>NUCLEOTIDE SEQUENCE [LARGE SCALE GENOMIC DNA]</scope>
    <source>
        <strain evidence="3">cv. 93-11</strain>
    </source>
</reference>
<evidence type="ECO:0000313" key="2">
    <source>
        <dbReference type="EMBL" id="EAY90828.1"/>
    </source>
</evidence>
<dbReference type="STRING" id="39946.A2XJ18"/>
<dbReference type="Proteomes" id="UP000007015">
    <property type="component" value="Chromosome 3"/>
</dbReference>
<feature type="transmembrane region" description="Helical" evidence="1">
    <location>
        <begin position="256"/>
        <end position="278"/>
    </location>
</feature>
<keyword evidence="1" id="KW-0472">Membrane</keyword>
<evidence type="ECO:0000256" key="1">
    <source>
        <dbReference type="SAM" id="Phobius"/>
    </source>
</evidence>
<keyword evidence="1" id="KW-0812">Transmembrane</keyword>
<feature type="transmembrane region" description="Helical" evidence="1">
    <location>
        <begin position="58"/>
        <end position="78"/>
    </location>
</feature>
<organism evidence="2 3">
    <name type="scientific">Oryza sativa subsp. indica</name>
    <name type="common">Rice</name>
    <dbReference type="NCBI Taxonomy" id="39946"/>
    <lineage>
        <taxon>Eukaryota</taxon>
        <taxon>Viridiplantae</taxon>
        <taxon>Streptophyta</taxon>
        <taxon>Embryophyta</taxon>
        <taxon>Tracheophyta</taxon>
        <taxon>Spermatophyta</taxon>
        <taxon>Magnoliopsida</taxon>
        <taxon>Liliopsida</taxon>
        <taxon>Poales</taxon>
        <taxon>Poaceae</taxon>
        <taxon>BOP clade</taxon>
        <taxon>Oryzoideae</taxon>
        <taxon>Oryzeae</taxon>
        <taxon>Oryzinae</taxon>
        <taxon>Oryza</taxon>
        <taxon>Oryza sativa</taxon>
    </lineage>
</organism>
<feature type="transmembrane region" description="Helical" evidence="1">
    <location>
        <begin position="284"/>
        <end position="302"/>
    </location>
</feature>
<feature type="transmembrane region" description="Helical" evidence="1">
    <location>
        <begin position="333"/>
        <end position="351"/>
    </location>
</feature>
<feature type="transmembrane region" description="Helical" evidence="1">
    <location>
        <begin position="140"/>
        <end position="156"/>
    </location>
</feature>
<name>A2XJ18_ORYSI</name>
<accession>A2XJ18</accession>
<dbReference type="Gramene" id="BGIOSGA013043-TA">
    <property type="protein sequence ID" value="BGIOSGA013043-PA"/>
    <property type="gene ID" value="BGIOSGA013043"/>
</dbReference>
<dbReference type="AlphaFoldDB" id="A2XJ18"/>
<feature type="transmembrane region" description="Helical" evidence="1">
    <location>
        <begin position="223"/>
        <end position="244"/>
    </location>
</feature>
<gene>
    <name evidence="2" type="ORF">OsI_12431</name>
</gene>
<protein>
    <submittedName>
        <fullName evidence="2">Uncharacterized protein</fullName>
    </submittedName>
</protein>
<feature type="transmembrane region" description="Helical" evidence="1">
    <location>
        <begin position="363"/>
        <end position="381"/>
    </location>
</feature>
<keyword evidence="3" id="KW-1185">Reference proteome</keyword>
<proteinExistence type="predicted"/>
<dbReference type="EMBL" id="CM000128">
    <property type="protein sequence ID" value="EAY90828.1"/>
    <property type="molecule type" value="Genomic_DNA"/>
</dbReference>
<dbReference type="HOGENOM" id="CLU_624669_0_0_1"/>
<sequence>MAKQQPAGPLDLTKRSQYMIVDKQLLHYFKKSSSGITFPMLLGFLPIAFCRRTRKPTIAFSFFALLSLMLNTAPLLFAGKMRSKCTNKSDNPEGRPADEELVQEPDRRRIRRLCIAVFVSNIVLMITAACLTAVLNVSYLYLAAPVVLLIGAPYAYHIEHSSRNSMVWGVLQYEELQDDLKYFFDLSSEVTQTAFLGLPAMLFSQLKSTNCKLTMEIRVPEVLTMYTVLFGLLIMLVSSVPLAADFKETREKFVKVFIRYSSYVLLVFIAVVATLAAIEILQGYMVLALVYVLGACIWLLFWKECRAPPADKPSPDPEKGNGRDTVVMRSRSLVWFGFCPAIFGVLMASYSRSVNNGGADITRLYKTCVFFMFLALISNLGRMLLVHEVHEEEDGQDGRPSLLLVSGLMNVLLMALTVFLVILMALLQPQQIQNTFVLA</sequence>
<feature type="transmembrane region" description="Helical" evidence="1">
    <location>
        <begin position="113"/>
        <end position="134"/>
    </location>
</feature>